<sequence>MNTMQKGFTLIELMIVVAIIGILAAIAIPAYQDYITRSQVSEAVTLGGGLKAPLAEYGADKNEWPDLVGPTATPVAGELNATLVGKYSQVISTTGADIGTYPDGVLEIEMTTGKASTAGSNLLQFTTADGGSSWACGNTKTDTMAAAATGTTIDAKYLPNACKP</sequence>
<keyword evidence="2" id="KW-0488">Methylation</keyword>
<dbReference type="AlphaFoldDB" id="A0A5P1UND4"/>
<dbReference type="NCBIfam" id="TIGR02532">
    <property type="entry name" value="IV_pilin_GFxxxE"/>
    <property type="match status" value="1"/>
</dbReference>
<comment type="similarity">
    <text evidence="1 3">Belongs to the N-Me-Phe pilin family.</text>
</comment>
<dbReference type="InterPro" id="IPR012902">
    <property type="entry name" value="N_methyl_site"/>
</dbReference>
<dbReference type="GO" id="GO:0007155">
    <property type="term" value="P:cell adhesion"/>
    <property type="evidence" value="ECO:0007669"/>
    <property type="project" value="InterPro"/>
</dbReference>
<keyword evidence="4" id="KW-0812">Transmembrane</keyword>
<gene>
    <name evidence="5" type="ORF">F2A31_01380</name>
</gene>
<evidence type="ECO:0000313" key="6">
    <source>
        <dbReference type="Proteomes" id="UP000325177"/>
    </source>
</evidence>
<keyword evidence="6" id="KW-1185">Reference proteome</keyword>
<dbReference type="Pfam" id="PF07963">
    <property type="entry name" value="N_methyl"/>
    <property type="match status" value="1"/>
</dbReference>
<dbReference type="PANTHER" id="PTHR30093:SF34">
    <property type="entry name" value="PREPILIN PEPTIDASE-DEPENDENT PROTEIN D"/>
    <property type="match status" value="1"/>
</dbReference>
<dbReference type="InterPro" id="IPR045584">
    <property type="entry name" value="Pilin-like"/>
</dbReference>
<accession>A0A5P1UND4</accession>
<keyword evidence="4" id="KW-0472">Membrane</keyword>
<evidence type="ECO:0000313" key="5">
    <source>
        <dbReference type="EMBL" id="QER38429.1"/>
    </source>
</evidence>
<dbReference type="Gene3D" id="3.30.700.10">
    <property type="entry name" value="Glycoprotein, Type 4 Pilin"/>
    <property type="match status" value="1"/>
</dbReference>
<keyword evidence="3" id="KW-0281">Fimbrium</keyword>
<keyword evidence="4" id="KW-1133">Transmembrane helix</keyword>
<dbReference type="SUPFAM" id="SSF54523">
    <property type="entry name" value="Pili subunits"/>
    <property type="match status" value="1"/>
</dbReference>
<evidence type="ECO:0000256" key="3">
    <source>
        <dbReference type="RuleBase" id="RU000389"/>
    </source>
</evidence>
<organism evidence="5 6">
    <name type="scientific">Acinetobacter suaedae</name>
    <dbReference type="NCBI Taxonomy" id="2609668"/>
    <lineage>
        <taxon>Bacteria</taxon>
        <taxon>Pseudomonadati</taxon>
        <taxon>Pseudomonadota</taxon>
        <taxon>Gammaproteobacteria</taxon>
        <taxon>Moraxellales</taxon>
        <taxon>Moraxellaceae</taxon>
        <taxon>Acinetobacter</taxon>
    </lineage>
</organism>
<reference evidence="5 6" key="1">
    <citation type="submission" date="2019-09" db="EMBL/GenBank/DDBJ databases">
        <title>Acinetobacter sp. C16S1 isolated from saline soil.</title>
        <authorList>
            <person name="Xu L."/>
            <person name="Sun J.-Q."/>
        </authorList>
    </citation>
    <scope>NUCLEOTIDE SEQUENCE [LARGE SCALE GENOMIC DNA]</scope>
    <source>
        <strain evidence="5 6">C16S1</strain>
    </source>
</reference>
<feature type="transmembrane region" description="Helical" evidence="4">
    <location>
        <begin position="7"/>
        <end position="31"/>
    </location>
</feature>
<evidence type="ECO:0000256" key="4">
    <source>
        <dbReference type="SAM" id="Phobius"/>
    </source>
</evidence>
<name>A0A5P1UND4_9GAMM</name>
<dbReference type="InterPro" id="IPR001082">
    <property type="entry name" value="Pilin"/>
</dbReference>
<evidence type="ECO:0000256" key="2">
    <source>
        <dbReference type="ARBA" id="ARBA00022481"/>
    </source>
</evidence>
<dbReference type="PANTHER" id="PTHR30093">
    <property type="entry name" value="GENERAL SECRETION PATHWAY PROTEIN G"/>
    <property type="match status" value="1"/>
</dbReference>
<evidence type="ECO:0000256" key="1">
    <source>
        <dbReference type="ARBA" id="ARBA00005233"/>
    </source>
</evidence>
<dbReference type="Pfam" id="PF00114">
    <property type="entry name" value="Pilin"/>
    <property type="match status" value="1"/>
</dbReference>
<proteinExistence type="inferred from homology"/>
<dbReference type="EMBL" id="CP043909">
    <property type="protein sequence ID" value="QER38429.1"/>
    <property type="molecule type" value="Genomic_DNA"/>
</dbReference>
<dbReference type="KEGG" id="asue:F2A31_01380"/>
<dbReference type="PROSITE" id="PS00409">
    <property type="entry name" value="PROKAR_NTER_METHYL"/>
    <property type="match status" value="1"/>
</dbReference>
<dbReference type="GO" id="GO:0009289">
    <property type="term" value="C:pilus"/>
    <property type="evidence" value="ECO:0007669"/>
    <property type="project" value="InterPro"/>
</dbReference>
<protein>
    <submittedName>
        <fullName evidence="5">Pilin</fullName>
    </submittedName>
</protein>
<dbReference type="Proteomes" id="UP000325177">
    <property type="component" value="Chromosome"/>
</dbReference>